<dbReference type="SUPFAM" id="SSF49313">
    <property type="entry name" value="Cadherin-like"/>
    <property type="match status" value="1"/>
</dbReference>
<dbReference type="Gene3D" id="2.60.40.60">
    <property type="entry name" value="Cadherins"/>
    <property type="match status" value="1"/>
</dbReference>
<evidence type="ECO:0000313" key="1">
    <source>
        <dbReference type="EMBL" id="KRO39168.1"/>
    </source>
</evidence>
<name>A0A0R2PQ97_9GAMM</name>
<sequence length="589" mass="60014">MIKLSNLFGILPVLFIIVSCGGGGGGSAVVAPPALSLNLSASLSQVAVGTTVTLTWSTNDAACAPTASGSWSGTKSGSGTEVVTISSVGPSSFALTCGNLSSSASVTGYRTVTGTIVDGYLSDALVFVDTNSNFEVDGSEVSTTSDSNGAFAVKYDNGQFVSLGGTDVDTQTLLSNLVLAAPNAGYAETSFVVTPVTTIATFMDSPDNIYAALGLDASIDIFTTDPVANKDTGGMYALLYEKGNQLTVLALTLSNVTNSLKSTSEDTSDYFEGIASELETAFAATSLKVDIESSAFIGQVIDGLIEAKSVTISDSSKTNLVAALSAIMPLIQVKGTNAATSSILNFSLKTLQTDILTIASGSASEDLLAKYGSGLSDYIASVEPISLGDLTPSILAFNDSVTTLEDTALTINVAANDDLVAGNEFTVSVSVAPAHGVATISGNNIQYTPTANYNGSDTLSYTITQNSATSTATVAIAISPVNDAPSIDGQLSLNLVSGGTTVTGVSVSDVDGDAVTLTVSGTDAASFEVVDGVLKLKSPADYFTKRSYEITLTASDGVLSTSQTITLTILRGQMDGFEVPLSVKVIETV</sequence>
<comment type="caution">
    <text evidence="1">The sequence shown here is derived from an EMBL/GenBank/DDBJ whole genome shotgun (WGS) entry which is preliminary data.</text>
</comment>
<protein>
    <recommendedName>
        <fullName evidence="3">Cadherin domain-containing protein</fullName>
    </recommendedName>
</protein>
<dbReference type="PROSITE" id="PS51257">
    <property type="entry name" value="PROKAR_LIPOPROTEIN"/>
    <property type="match status" value="1"/>
</dbReference>
<dbReference type="GO" id="GO:0005509">
    <property type="term" value="F:calcium ion binding"/>
    <property type="evidence" value="ECO:0007669"/>
    <property type="project" value="InterPro"/>
</dbReference>
<accession>A0A0R2PQ97</accession>
<dbReference type="Proteomes" id="UP000050874">
    <property type="component" value="Unassembled WGS sequence"/>
</dbReference>
<dbReference type="AlphaFoldDB" id="A0A0R2PQ97"/>
<dbReference type="Gene3D" id="2.60.40.3440">
    <property type="match status" value="1"/>
</dbReference>
<gene>
    <name evidence="1" type="ORF">ABR63_00610</name>
</gene>
<dbReference type="Pfam" id="PF17963">
    <property type="entry name" value="Big_9"/>
    <property type="match status" value="1"/>
</dbReference>
<evidence type="ECO:0008006" key="3">
    <source>
        <dbReference type="Google" id="ProtNLM"/>
    </source>
</evidence>
<evidence type="ECO:0000313" key="2">
    <source>
        <dbReference type="Proteomes" id="UP000050874"/>
    </source>
</evidence>
<dbReference type="EMBL" id="LIAV01000237">
    <property type="protein sequence ID" value="KRO39168.1"/>
    <property type="molecule type" value="Genomic_DNA"/>
</dbReference>
<proteinExistence type="predicted"/>
<organism evidence="1 2">
    <name type="scientific">SAR86 cluster bacterium BACL1 MAG-120920-bin57</name>
    <dbReference type="NCBI Taxonomy" id="1655571"/>
    <lineage>
        <taxon>Bacteria</taxon>
        <taxon>Pseudomonadati</taxon>
        <taxon>Pseudomonadota</taxon>
        <taxon>Gammaproteobacteria</taxon>
        <taxon>SAR86 cluster</taxon>
    </lineage>
</organism>
<dbReference type="GO" id="GO:0016020">
    <property type="term" value="C:membrane"/>
    <property type="evidence" value="ECO:0007669"/>
    <property type="project" value="InterPro"/>
</dbReference>
<reference evidence="2" key="1">
    <citation type="submission" date="2015-10" db="EMBL/GenBank/DDBJ databases">
        <title>Metagenome-Assembled Genomes uncover a global brackish microbiome.</title>
        <authorList>
            <person name="Hugerth L.W."/>
            <person name="Larsson J."/>
            <person name="Alneberg J."/>
            <person name="Lindh M.V."/>
            <person name="Legrand C."/>
            <person name="Pinhassi J."/>
            <person name="Andersson A."/>
        </authorList>
    </citation>
    <scope>NUCLEOTIDE SEQUENCE [LARGE SCALE GENOMIC DNA]</scope>
</reference>
<dbReference type="CDD" id="cd11304">
    <property type="entry name" value="Cadherin_repeat"/>
    <property type="match status" value="1"/>
</dbReference>
<dbReference type="InterPro" id="IPR015919">
    <property type="entry name" value="Cadherin-like_sf"/>
</dbReference>